<evidence type="ECO:0000256" key="5">
    <source>
        <dbReference type="ARBA" id="ARBA00022917"/>
    </source>
</evidence>
<evidence type="ECO:0000259" key="7">
    <source>
        <dbReference type="Pfam" id="PF00152"/>
    </source>
</evidence>
<name>A0A2C9L0L0_BIOGL</name>
<dbReference type="Pfam" id="PF02938">
    <property type="entry name" value="GAD"/>
    <property type="match status" value="1"/>
</dbReference>
<organism evidence="9 10">
    <name type="scientific">Biomphalaria glabrata</name>
    <name type="common">Bloodfluke planorb</name>
    <name type="synonym">Freshwater snail</name>
    <dbReference type="NCBI Taxonomy" id="6526"/>
    <lineage>
        <taxon>Eukaryota</taxon>
        <taxon>Metazoa</taxon>
        <taxon>Spiralia</taxon>
        <taxon>Lophotrochozoa</taxon>
        <taxon>Mollusca</taxon>
        <taxon>Gastropoda</taxon>
        <taxon>Heterobranchia</taxon>
        <taxon>Euthyneura</taxon>
        <taxon>Panpulmonata</taxon>
        <taxon>Hygrophila</taxon>
        <taxon>Lymnaeoidea</taxon>
        <taxon>Planorbidae</taxon>
        <taxon>Biomphalaria</taxon>
    </lineage>
</organism>
<keyword evidence="6" id="KW-0030">Aminoacyl-tRNA synthetase</keyword>
<keyword evidence="2" id="KW-0436">Ligase</keyword>
<dbReference type="Gene3D" id="3.30.930.10">
    <property type="entry name" value="Bira Bifunctional Protein, Domain 2"/>
    <property type="match status" value="1"/>
</dbReference>
<feature type="domain" description="GAD" evidence="8">
    <location>
        <begin position="32"/>
        <end position="122"/>
    </location>
</feature>
<keyword evidence="4" id="KW-0067">ATP-binding</keyword>
<keyword evidence="5" id="KW-0648">Protein biosynthesis</keyword>
<feature type="domain" description="Aminoacyl-tRNA synthetase class II (D/K/N)" evidence="7">
    <location>
        <begin position="4"/>
        <end position="279"/>
    </location>
</feature>
<keyword evidence="3" id="KW-0547">Nucleotide-binding</keyword>
<comment type="similarity">
    <text evidence="1">Belongs to the class-II aminoacyl-tRNA synthetase family. Type 1 subfamily.</text>
</comment>
<gene>
    <name evidence="9" type="primary">106064120</name>
</gene>
<dbReference type="PANTHER" id="PTHR22594:SF5">
    <property type="entry name" value="ASPARTATE--TRNA LIGASE, MITOCHONDRIAL"/>
    <property type="match status" value="1"/>
</dbReference>
<evidence type="ECO:0000256" key="3">
    <source>
        <dbReference type="ARBA" id="ARBA00022741"/>
    </source>
</evidence>
<dbReference type="GO" id="GO:0005737">
    <property type="term" value="C:cytoplasm"/>
    <property type="evidence" value="ECO:0007669"/>
    <property type="project" value="InterPro"/>
</dbReference>
<evidence type="ECO:0000256" key="1">
    <source>
        <dbReference type="ARBA" id="ARBA00006303"/>
    </source>
</evidence>
<dbReference type="VEuPathDB" id="VectorBase:BGLAX_043527"/>
<dbReference type="SUPFAM" id="SSF55261">
    <property type="entry name" value="GAD domain-like"/>
    <property type="match status" value="1"/>
</dbReference>
<dbReference type="InterPro" id="IPR029351">
    <property type="entry name" value="GAD_dom"/>
</dbReference>
<evidence type="ECO:0000313" key="9">
    <source>
        <dbReference type="EnsemblMetazoa" id="BGLB025626-PA"/>
    </source>
</evidence>
<evidence type="ECO:0000259" key="8">
    <source>
        <dbReference type="Pfam" id="PF02938"/>
    </source>
</evidence>
<dbReference type="PANTHER" id="PTHR22594">
    <property type="entry name" value="ASPARTYL/LYSYL-TRNA SYNTHETASE"/>
    <property type="match status" value="1"/>
</dbReference>
<sequence>MLFYGTDKPDLRNPIKIKDVTDLFVGSGFSIFEKNIESGMIVRAIPAPMCADKPRSFFDNKIEIAKSLGANGLAYIVFSKDYTAKGPIAKLLSESLLDKIKNTAEIEYGDAVFFSCGYEDDAIKIASEIRNVVGKELGLINNNEFKFCWIVDFPFYEKNKETGAIEFMHNPFSMPKGGMDALINEDPLDIIGEQYDIVCNGVELSSGAIRNHRPDILYKAFEIAGYSKETVDEKFQAMSRAFKYGAPPHGGIAPGIDRIIMLLVGADNIRDVICFPQNQKAEDLLMNAPSYVQDSQLKELGIILQKKLDNNH</sequence>
<dbReference type="Proteomes" id="UP000076420">
    <property type="component" value="Unassembled WGS sequence"/>
</dbReference>
<dbReference type="VEuPathDB" id="VectorBase:BGLB025626"/>
<dbReference type="Pfam" id="PF00152">
    <property type="entry name" value="tRNA-synt_2"/>
    <property type="match status" value="1"/>
</dbReference>
<evidence type="ECO:0000313" key="10">
    <source>
        <dbReference type="Proteomes" id="UP000076420"/>
    </source>
</evidence>
<dbReference type="STRING" id="6526.A0A2C9L0L0"/>
<protein>
    <recommendedName>
        <fullName evidence="11">Aminoacyl-transfer RNA synthetases class-II family profile domain-containing protein</fullName>
    </recommendedName>
</protein>
<evidence type="ECO:0008006" key="11">
    <source>
        <dbReference type="Google" id="ProtNLM"/>
    </source>
</evidence>
<accession>A0A2C9L0L0</accession>
<dbReference type="InterPro" id="IPR045864">
    <property type="entry name" value="aa-tRNA-synth_II/BPL/LPL"/>
</dbReference>
<proteinExistence type="inferred from homology"/>
<dbReference type="AlphaFoldDB" id="A0A2C9L0L0"/>
<dbReference type="InterPro" id="IPR004364">
    <property type="entry name" value="Aa-tRNA-synt_II"/>
</dbReference>
<dbReference type="EnsemblMetazoa" id="BGLB025626-RA">
    <property type="protein sequence ID" value="BGLB025626-PA"/>
    <property type="gene ID" value="BGLB025626"/>
</dbReference>
<dbReference type="InterPro" id="IPR004115">
    <property type="entry name" value="GAD-like_sf"/>
</dbReference>
<dbReference type="GO" id="GO:0004815">
    <property type="term" value="F:aspartate-tRNA ligase activity"/>
    <property type="evidence" value="ECO:0007669"/>
    <property type="project" value="TreeGrafter"/>
</dbReference>
<dbReference type="GO" id="GO:0005524">
    <property type="term" value="F:ATP binding"/>
    <property type="evidence" value="ECO:0007669"/>
    <property type="project" value="UniProtKB-KW"/>
</dbReference>
<evidence type="ECO:0000256" key="2">
    <source>
        <dbReference type="ARBA" id="ARBA00022598"/>
    </source>
</evidence>
<dbReference type="PRINTS" id="PR01042">
    <property type="entry name" value="TRNASYNTHASP"/>
</dbReference>
<reference evidence="9" key="1">
    <citation type="submission" date="2020-05" db="UniProtKB">
        <authorList>
            <consortium name="EnsemblMetazoa"/>
        </authorList>
    </citation>
    <scope>IDENTIFICATION</scope>
    <source>
        <strain evidence="9">BB02</strain>
    </source>
</reference>
<dbReference type="GO" id="GO:0006422">
    <property type="term" value="P:aspartyl-tRNA aminoacylation"/>
    <property type="evidence" value="ECO:0007669"/>
    <property type="project" value="TreeGrafter"/>
</dbReference>
<dbReference type="SUPFAM" id="SSF55681">
    <property type="entry name" value="Class II aaRS and biotin synthetases"/>
    <property type="match status" value="1"/>
</dbReference>
<evidence type="ECO:0000256" key="4">
    <source>
        <dbReference type="ARBA" id="ARBA00022840"/>
    </source>
</evidence>
<dbReference type="InterPro" id="IPR002312">
    <property type="entry name" value="Asp/Asn-tRNA-synth_IIb"/>
</dbReference>
<evidence type="ECO:0000256" key="6">
    <source>
        <dbReference type="ARBA" id="ARBA00023146"/>
    </source>
</evidence>